<keyword evidence="2" id="KW-1185">Reference proteome</keyword>
<evidence type="ECO:0000313" key="2">
    <source>
        <dbReference type="Proteomes" id="UP001062846"/>
    </source>
</evidence>
<dbReference type="EMBL" id="CM046392">
    <property type="protein sequence ID" value="KAI8554410.1"/>
    <property type="molecule type" value="Genomic_DNA"/>
</dbReference>
<comment type="caution">
    <text evidence="1">The sequence shown here is derived from an EMBL/GenBank/DDBJ whole genome shotgun (WGS) entry which is preliminary data.</text>
</comment>
<gene>
    <name evidence="1" type="ORF">RHMOL_Rhmol05G0096600</name>
</gene>
<organism evidence="1 2">
    <name type="scientific">Rhododendron molle</name>
    <name type="common">Chinese azalea</name>
    <name type="synonym">Azalea mollis</name>
    <dbReference type="NCBI Taxonomy" id="49168"/>
    <lineage>
        <taxon>Eukaryota</taxon>
        <taxon>Viridiplantae</taxon>
        <taxon>Streptophyta</taxon>
        <taxon>Embryophyta</taxon>
        <taxon>Tracheophyta</taxon>
        <taxon>Spermatophyta</taxon>
        <taxon>Magnoliopsida</taxon>
        <taxon>eudicotyledons</taxon>
        <taxon>Gunneridae</taxon>
        <taxon>Pentapetalae</taxon>
        <taxon>asterids</taxon>
        <taxon>Ericales</taxon>
        <taxon>Ericaceae</taxon>
        <taxon>Ericoideae</taxon>
        <taxon>Rhodoreae</taxon>
        <taxon>Rhododendron</taxon>
    </lineage>
</organism>
<dbReference type="Proteomes" id="UP001062846">
    <property type="component" value="Chromosome 5"/>
</dbReference>
<name>A0ACC0NMI4_RHOML</name>
<sequence length="358" mass="40515">MLPLAKQDDGGTAPDSDLSDRLRQLLRTCDLRTTTATALRRALEAEFGVDLSDRRAFIRRRIELFLDGRDDEITPENDGVDDVHGEAIEWKKVESVVTYDDERTGCEDDGEEGEERSGKRTRKGRSDKVANVVKKRAGGFMKPCGLSPQLQTFVGVSELARTQRMGQIYLECKFCNYLIFAVLKVVKRIWAYIREKNLQDPKDKRTIICDQALRAIFCVKSIDMFHMSKALNKHMLPLAEEDGSVKSSQKKKRCKQGREGSNERQVKTPKGKSLGFLAPLTLSDALVKFFGTGENELSRGDVVKKVWEYIKQNNLQDPSDKKTVICDEKLKELFEVDSFTGFHVSKLVTTHFVKGGEP</sequence>
<evidence type="ECO:0000313" key="1">
    <source>
        <dbReference type="EMBL" id="KAI8554410.1"/>
    </source>
</evidence>
<reference evidence="1" key="1">
    <citation type="submission" date="2022-02" db="EMBL/GenBank/DDBJ databases">
        <title>Plant Genome Project.</title>
        <authorList>
            <person name="Zhang R.-G."/>
        </authorList>
    </citation>
    <scope>NUCLEOTIDE SEQUENCE</scope>
    <source>
        <strain evidence="1">AT1</strain>
    </source>
</reference>
<protein>
    <submittedName>
        <fullName evidence="1">Uncharacterized protein</fullName>
    </submittedName>
</protein>
<accession>A0ACC0NMI4</accession>
<proteinExistence type="predicted"/>